<feature type="non-terminal residue" evidence="2">
    <location>
        <position position="1"/>
    </location>
</feature>
<feature type="region of interest" description="Disordered" evidence="1">
    <location>
        <begin position="62"/>
        <end position="85"/>
    </location>
</feature>
<evidence type="ECO:0000256" key="1">
    <source>
        <dbReference type="SAM" id="MobiDB-lite"/>
    </source>
</evidence>
<accession>A0A656JWN9</accession>
<dbReference type="AlphaFoldDB" id="A0A656JWN9"/>
<proteinExistence type="predicted"/>
<dbReference type="Pfam" id="PF06945">
    <property type="entry name" value="DUF1289"/>
    <property type="match status" value="1"/>
</dbReference>
<evidence type="ECO:0000313" key="3">
    <source>
        <dbReference type="Proteomes" id="UP000018849"/>
    </source>
</evidence>
<evidence type="ECO:0008006" key="4">
    <source>
        <dbReference type="Google" id="ProtNLM"/>
    </source>
</evidence>
<comment type="caution">
    <text evidence="2">The sequence shown here is derived from an EMBL/GenBank/DDBJ whole genome shotgun (WGS) entry which is preliminary data.</text>
</comment>
<dbReference type="Proteomes" id="UP000018849">
    <property type="component" value="Unassembled WGS sequence"/>
</dbReference>
<protein>
    <recommendedName>
        <fullName evidence="4">Fe-S oxidoreductase</fullName>
    </recommendedName>
</protein>
<organism evidence="2 3">
    <name type="scientific">Pseudomonas syringae pv. actinidiae ICMP 19096</name>
    <dbReference type="NCBI Taxonomy" id="1194405"/>
    <lineage>
        <taxon>Bacteria</taxon>
        <taxon>Pseudomonadati</taxon>
        <taxon>Pseudomonadota</taxon>
        <taxon>Gammaproteobacteria</taxon>
        <taxon>Pseudomonadales</taxon>
        <taxon>Pseudomonadaceae</taxon>
        <taxon>Pseudomonas</taxon>
        <taxon>Pseudomonas syringae</taxon>
    </lineage>
</organism>
<evidence type="ECO:0000313" key="2">
    <source>
        <dbReference type="EMBL" id="EPN57858.1"/>
    </source>
</evidence>
<feature type="compositionally biased region" description="Polar residues" evidence="1">
    <location>
        <begin position="10"/>
        <end position="20"/>
    </location>
</feature>
<feature type="region of interest" description="Disordered" evidence="1">
    <location>
        <begin position="1"/>
        <end position="24"/>
    </location>
</feature>
<dbReference type="EMBL" id="AOKF01001721">
    <property type="protein sequence ID" value="EPN57858.1"/>
    <property type="molecule type" value="Genomic_DNA"/>
</dbReference>
<dbReference type="InterPro" id="IPR010710">
    <property type="entry name" value="DUF1289"/>
</dbReference>
<name>A0A656JWN9_PSESF</name>
<reference evidence="2 3" key="1">
    <citation type="journal article" date="2013" name="PLoS Pathog.">
        <title>Genomic analysis of the Kiwifruit pathogen Pseudomonas syringae pv. actinidiae provides insight into the origins of an emergent plant disease.</title>
        <authorList>
            <person name="McCann H.C."/>
            <person name="Rikkerink E.H."/>
            <person name="Bertels F."/>
            <person name="Fiers M."/>
            <person name="Lu A."/>
            <person name="Rees-George J."/>
            <person name="Andersen M.T."/>
            <person name="Gleave A.P."/>
            <person name="Haubold B."/>
            <person name="Wohlers M.W."/>
            <person name="Guttman D.S."/>
            <person name="Wang P.W."/>
            <person name="Straub C."/>
            <person name="Vanneste J.L."/>
            <person name="Rainey P.B."/>
            <person name="Templeton M.D."/>
        </authorList>
    </citation>
    <scope>NUCLEOTIDE SEQUENCE [LARGE SCALE GENOMIC DNA]</scope>
    <source>
        <strain evidence="2 3">ICMP 19096</strain>
    </source>
</reference>
<sequence>KSDAAWRTAATGSNVSSANTPGEVDMAKDIENPCISVCQLSGDLCVSCGRTKDDIRKWKRMKRPEKMAAVQRAAQRMKSLQKKSG</sequence>
<gene>
    <name evidence="2" type="ORF">A245_20261</name>
</gene>